<organism evidence="5 6">
    <name type="scientific">Klebsiella pneumoniae</name>
    <dbReference type="NCBI Taxonomy" id="573"/>
    <lineage>
        <taxon>Bacteria</taxon>
        <taxon>Pseudomonadati</taxon>
        <taxon>Pseudomonadota</taxon>
        <taxon>Gammaproteobacteria</taxon>
        <taxon>Enterobacterales</taxon>
        <taxon>Enterobacteriaceae</taxon>
        <taxon>Klebsiella/Raoultella group</taxon>
        <taxon>Klebsiella</taxon>
        <taxon>Klebsiella pneumoniae complex</taxon>
    </lineage>
</organism>
<dbReference type="GO" id="GO:0034605">
    <property type="term" value="P:cellular response to heat"/>
    <property type="evidence" value="ECO:0007669"/>
    <property type="project" value="TreeGrafter"/>
</dbReference>
<sequence length="318" mass="34538">MVKVDEPDDDTACLMLRGLKSRYADHHGVHITDDAVRAAVTLSRRYLTGRQLPDKAVDLLDTASARLRMSLDTVPEPLTRMKAQLTALAMEKQALLEDIALGNSARGDRLAAIEQEEIRLILALDTLETQYGQELQLTEALLACRRDISRQAEISDLQTALIAVQQGNPLLGLDVDVRTVATVIADWTGVPLSSLMKDEQTELLSPEESLGKRVVGRGGPERYCPAPARRETGLTPENGPQGCSCWSGRAAPAKRKRRSPADALFGGEKALITINLSEYREPHTVSQLKGSPPGYVGYGGRDPDRGGAQTPLQRGAAR</sequence>
<accession>A0A919HSY1</accession>
<reference evidence="5" key="1">
    <citation type="submission" date="2020-10" db="EMBL/GenBank/DDBJ databases">
        <title>Genome Sequence of ESBL Producing Zambian Clinical Strains.</title>
        <authorList>
            <person name="Shawa M."/>
            <person name="Furuta Y."/>
            <person name="Simbotwe M."/>
            <person name="Mulenga E."/>
            <person name="Mubanga M."/>
            <person name="Mulenga G."/>
            <person name="Kaile C."/>
            <person name="Zorigt T."/>
            <person name="Hang'ombe B."/>
            <person name="Higashi H."/>
        </authorList>
    </citation>
    <scope>NUCLEOTIDE SEQUENCE</scope>
    <source>
        <strain evidence="5">Zam_UTH_09</strain>
    </source>
</reference>
<proteinExistence type="predicted"/>
<evidence type="ECO:0000313" key="6">
    <source>
        <dbReference type="Proteomes" id="UP000655094"/>
    </source>
</evidence>
<evidence type="ECO:0000313" key="5">
    <source>
        <dbReference type="EMBL" id="GHK52172.1"/>
    </source>
</evidence>
<evidence type="ECO:0000259" key="4">
    <source>
        <dbReference type="Pfam" id="PF17871"/>
    </source>
</evidence>
<dbReference type="GO" id="GO:0016887">
    <property type="term" value="F:ATP hydrolysis activity"/>
    <property type="evidence" value="ECO:0007669"/>
    <property type="project" value="TreeGrafter"/>
</dbReference>
<dbReference type="SUPFAM" id="SSF52540">
    <property type="entry name" value="P-loop containing nucleoside triphosphate hydrolases"/>
    <property type="match status" value="1"/>
</dbReference>
<dbReference type="GO" id="GO:0005524">
    <property type="term" value="F:ATP binding"/>
    <property type="evidence" value="ECO:0007669"/>
    <property type="project" value="UniProtKB-KW"/>
</dbReference>
<dbReference type="Gene3D" id="3.40.50.300">
    <property type="entry name" value="P-loop containing nucleotide triphosphate hydrolases"/>
    <property type="match status" value="2"/>
</dbReference>
<evidence type="ECO:0000256" key="3">
    <source>
        <dbReference type="SAM" id="MobiDB-lite"/>
    </source>
</evidence>
<dbReference type="InterPro" id="IPR041546">
    <property type="entry name" value="ClpA/ClpB_AAA_lid"/>
</dbReference>
<dbReference type="Proteomes" id="UP000655094">
    <property type="component" value="Unassembled WGS sequence"/>
</dbReference>
<name>A0A919HSY1_KLEPN</name>
<dbReference type="AlphaFoldDB" id="A0A919HSY1"/>
<keyword evidence="1" id="KW-0547">Nucleotide-binding</keyword>
<dbReference type="PANTHER" id="PTHR11638">
    <property type="entry name" value="ATP-DEPENDENT CLP PROTEASE"/>
    <property type="match status" value="1"/>
</dbReference>
<gene>
    <name evidence="5" type="ORF">KPZU09_19080</name>
</gene>
<protein>
    <recommendedName>
        <fullName evidence="4">ClpA/ClpB AAA lid domain-containing protein</fullName>
    </recommendedName>
</protein>
<dbReference type="EMBL" id="BNFF01000001">
    <property type="protein sequence ID" value="GHK52172.1"/>
    <property type="molecule type" value="Genomic_DNA"/>
</dbReference>
<evidence type="ECO:0000256" key="2">
    <source>
        <dbReference type="ARBA" id="ARBA00022840"/>
    </source>
</evidence>
<dbReference type="GO" id="GO:0005737">
    <property type="term" value="C:cytoplasm"/>
    <property type="evidence" value="ECO:0007669"/>
    <property type="project" value="TreeGrafter"/>
</dbReference>
<dbReference type="Pfam" id="PF17871">
    <property type="entry name" value="AAA_lid_9"/>
    <property type="match status" value="1"/>
</dbReference>
<comment type="caution">
    <text evidence="5">The sequence shown here is derived from an EMBL/GenBank/DDBJ whole genome shotgun (WGS) entry which is preliminary data.</text>
</comment>
<keyword evidence="2" id="KW-0067">ATP-binding</keyword>
<dbReference type="InterPro" id="IPR027417">
    <property type="entry name" value="P-loop_NTPase"/>
</dbReference>
<dbReference type="PANTHER" id="PTHR11638:SF181">
    <property type="entry name" value="ATPASE SUBUNIT OF ATP-DEPENDENT PROTEASE"/>
    <property type="match status" value="1"/>
</dbReference>
<feature type="domain" description="ClpA/ClpB AAA lid" evidence="4">
    <location>
        <begin position="9"/>
        <end position="100"/>
    </location>
</feature>
<feature type="region of interest" description="Disordered" evidence="3">
    <location>
        <begin position="281"/>
        <end position="318"/>
    </location>
</feature>
<evidence type="ECO:0000256" key="1">
    <source>
        <dbReference type="ARBA" id="ARBA00022741"/>
    </source>
</evidence>
<feature type="region of interest" description="Disordered" evidence="3">
    <location>
        <begin position="226"/>
        <end position="261"/>
    </location>
</feature>
<dbReference type="InterPro" id="IPR050130">
    <property type="entry name" value="ClpA_ClpB"/>
</dbReference>